<proteinExistence type="predicted"/>
<organism evidence="2">
    <name type="scientific">Glossobalanus marginatus</name>
    <dbReference type="NCBI Taxonomy" id="1443200"/>
    <lineage>
        <taxon>Eukaryota</taxon>
        <taxon>Metazoa</taxon>
        <taxon>Hemichordata</taxon>
        <taxon>Enteropneusta</taxon>
        <taxon>Ptychoderidae</taxon>
        <taxon>Glossobalanus</taxon>
    </lineage>
</organism>
<geneLocation type="mitochondrion" evidence="2"/>
<keyword evidence="2" id="KW-0496">Mitochondrion</keyword>
<reference evidence="2" key="1">
    <citation type="journal article" date="2019" name="Genome Biol. Evol.">
        <title>Mitogenomics Reveals a Novel Genetic Code in Hemichordata.</title>
        <authorList>
            <person name="Li Y."/>
            <person name="Kocot K.M."/>
            <person name="Tassia M.G."/>
            <person name="Cannon J.T."/>
            <person name="Bernt M."/>
            <person name="Halanych K.M."/>
        </authorList>
    </citation>
    <scope>NUCLEOTIDE SEQUENCE</scope>
</reference>
<evidence type="ECO:0000256" key="1">
    <source>
        <dbReference type="SAM" id="Phobius"/>
    </source>
</evidence>
<dbReference type="EMBL" id="MG652439">
    <property type="protein sequence ID" value="AXZ97164.1"/>
    <property type="molecule type" value="Genomic_DNA"/>
</dbReference>
<name>A0A3Q8HFW2_9BILA</name>
<dbReference type="AlphaFoldDB" id="A0A3Q8HFW2"/>
<protein>
    <submittedName>
        <fullName evidence="2">ATP synthase F0 subunit 8</fullName>
    </submittedName>
</protein>
<gene>
    <name evidence="2" type="primary">ATP8</name>
</gene>
<feature type="transmembrane region" description="Helical" evidence="1">
    <location>
        <begin position="6"/>
        <end position="26"/>
    </location>
</feature>
<keyword evidence="1" id="KW-0472">Membrane</keyword>
<accession>A0A3Q8HFW2</accession>
<evidence type="ECO:0000313" key="2">
    <source>
        <dbReference type="EMBL" id="AXZ97164.1"/>
    </source>
</evidence>
<dbReference type="RefSeq" id="YP_009543764.1">
    <property type="nucleotide sequence ID" value="NC_040109.1"/>
</dbReference>
<keyword evidence="1" id="KW-0812">Transmembrane</keyword>
<dbReference type="GeneID" id="38574142"/>
<sequence length="54" mass="6160">MPQLDSSFWALNFLTIWLLMGLTLIITTSLPLTLTPQPTLLTSNMTPTPQWIWT</sequence>
<keyword evidence="1" id="KW-1133">Transmembrane helix</keyword>
<dbReference type="CTD" id="4509"/>